<accession>A5BGQ5</accession>
<protein>
    <submittedName>
        <fullName evidence="2">Uncharacterized protein</fullName>
    </submittedName>
</protein>
<sequence>MNFMSYVVEVSRGWDEPNARDMGRMTSQPKAKGEMYILNDGMNMKAEIAAMERRLEKLEMTNMQPVQAISQTPLQAMPCAICLSYEHLVDECSTIPAEREMFGDCNTYNSNWRDHPNFSWKPQPPQYQQPTQTPQQASNLEQAMVNLCKFVGDFVRKQEATNAQVDQRIDRMESMLNKRMDEMQNDLSQKLDILQDSISRLANLNTVQEKEKSPSQPYQNSMSIHEMEAKEGEPSQKREAKVITLRSGKEVDLPTCKLEHKVESETEKEKREEIKGKKKGKSIEKDGYDVNVQKESQRIVIKEELMKKHMPPPFLQALYGKIIQTKSQLKDANFIWDPGKLNQEQGISQLRSRFWHTSAISQHSDPHFAAAKLLRNGCEVPKCEKSQFHSRTPFWQLLDTFRSLSEVQIIHAISRWKAWEVTSPQLQTVLDFDLKRKSYGRLKKTVQTMSGNLLEAQIHEETKLWSSISLCQIRSKYARREARRKEKQSEENRGQAAAVFMRTFGALPEVHFLHSIYHFKDQEVKNPMLQTVRDSELKRRSYSHCKQITPKCCEISLLLREFRSLFVQCYGIPPEATRYMPQAGTLRTSRWKPISQPCEFNLLLRKYFAALLSVCEISQTPFFTCEMFLELPDIFAPTLLDIFLQIFVYKFPFFSFQPNSEDFSTEDERLSFLSLGVRKAGRHPLVISCELEKGSPRLKITLNGAPAGHESVETPIGHESMNYT</sequence>
<evidence type="ECO:0000256" key="1">
    <source>
        <dbReference type="SAM" id="MobiDB-lite"/>
    </source>
</evidence>
<reference evidence="2" key="1">
    <citation type="journal article" date="2007" name="PLoS ONE">
        <title>The first genome sequence of an elite grapevine cultivar (Pinot noir Vitis vinifera L.): coping with a highly heterozygous genome.</title>
        <authorList>
            <person name="Velasco R."/>
            <person name="Zharkikh A."/>
            <person name="Troggio M."/>
            <person name="Cartwright D.A."/>
            <person name="Cestaro A."/>
            <person name="Pruss D."/>
            <person name="Pindo M."/>
            <person name="FitzGerald L.M."/>
            <person name="Vezzulli S."/>
            <person name="Reid J."/>
            <person name="Malacarne G."/>
            <person name="Iliev D."/>
            <person name="Coppola G."/>
            <person name="Wardell B."/>
            <person name="Micheletti D."/>
            <person name="Macalma T."/>
            <person name="Facci M."/>
            <person name="Mitchell J.T."/>
            <person name="Perazzolli M."/>
            <person name="Eldredge G."/>
            <person name="Gatto P."/>
            <person name="Oyzerski R."/>
            <person name="Moretto M."/>
            <person name="Gutin N."/>
            <person name="Stefanini M."/>
            <person name="Chen Y."/>
            <person name="Segala C."/>
            <person name="Davenport C."/>
            <person name="Dematte L."/>
            <person name="Mraz A."/>
            <person name="Battilana J."/>
            <person name="Stormo K."/>
            <person name="Costa F."/>
            <person name="Tao Q."/>
            <person name="Si-Ammour A."/>
            <person name="Harkins T."/>
            <person name="Lackey A."/>
            <person name="Perbost C."/>
            <person name="Taillon B."/>
            <person name="Stella A."/>
            <person name="Solovyev V."/>
            <person name="Fawcett J.A."/>
            <person name="Sterck L."/>
            <person name="Vandepoele K."/>
            <person name="Grando S.M."/>
            <person name="Toppo S."/>
            <person name="Moser C."/>
            <person name="Lanchbury J."/>
            <person name="Bogden R."/>
            <person name="Skolnick M."/>
            <person name="Sgaramella V."/>
            <person name="Bhatnagar S.K."/>
            <person name="Fontana P."/>
            <person name="Gutin A."/>
            <person name="Van de Peer Y."/>
            <person name="Salamini F."/>
            <person name="Viola R."/>
        </authorList>
    </citation>
    <scope>NUCLEOTIDE SEQUENCE</scope>
</reference>
<dbReference type="EMBL" id="AM458986">
    <property type="protein sequence ID" value="CAN78955.1"/>
    <property type="molecule type" value="Genomic_DNA"/>
</dbReference>
<gene>
    <name evidence="2" type="ORF">VITISV_037933</name>
</gene>
<organism evidence="2">
    <name type="scientific">Vitis vinifera</name>
    <name type="common">Grape</name>
    <dbReference type="NCBI Taxonomy" id="29760"/>
    <lineage>
        <taxon>Eukaryota</taxon>
        <taxon>Viridiplantae</taxon>
        <taxon>Streptophyta</taxon>
        <taxon>Embryophyta</taxon>
        <taxon>Tracheophyta</taxon>
        <taxon>Spermatophyta</taxon>
        <taxon>Magnoliopsida</taxon>
        <taxon>eudicotyledons</taxon>
        <taxon>Gunneridae</taxon>
        <taxon>Pentapetalae</taxon>
        <taxon>rosids</taxon>
        <taxon>Vitales</taxon>
        <taxon>Vitaceae</taxon>
        <taxon>Viteae</taxon>
        <taxon>Vitis</taxon>
    </lineage>
</organism>
<proteinExistence type="predicted"/>
<dbReference type="AlphaFoldDB" id="A5BGQ5"/>
<name>A5BGQ5_VITVI</name>
<evidence type="ECO:0000313" key="2">
    <source>
        <dbReference type="EMBL" id="CAN78955.1"/>
    </source>
</evidence>
<feature type="region of interest" description="Disordered" evidence="1">
    <location>
        <begin position="262"/>
        <end position="282"/>
    </location>
</feature>